<evidence type="ECO:0000256" key="8">
    <source>
        <dbReference type="SAM" id="Phobius"/>
    </source>
</evidence>
<dbReference type="GO" id="GO:0005886">
    <property type="term" value="C:plasma membrane"/>
    <property type="evidence" value="ECO:0007669"/>
    <property type="project" value="UniProtKB-SubCell"/>
</dbReference>
<feature type="region of interest" description="Disordered" evidence="7">
    <location>
        <begin position="322"/>
        <end position="344"/>
    </location>
</feature>
<feature type="transmembrane region" description="Helical" evidence="8">
    <location>
        <begin position="270"/>
        <end position="288"/>
    </location>
</feature>
<protein>
    <submittedName>
        <fullName evidence="10">Threonine/homoserine efflux transporter RhtA</fullName>
    </submittedName>
</protein>
<dbReference type="InterPro" id="IPR051258">
    <property type="entry name" value="Diverse_Substrate_Transporter"/>
</dbReference>
<accession>A0A2S6GER8</accession>
<dbReference type="Proteomes" id="UP000239203">
    <property type="component" value="Unassembled WGS sequence"/>
</dbReference>
<feature type="transmembrane region" description="Helical" evidence="8">
    <location>
        <begin position="141"/>
        <end position="160"/>
    </location>
</feature>
<keyword evidence="4 8" id="KW-0812">Transmembrane</keyword>
<feature type="transmembrane region" description="Helical" evidence="8">
    <location>
        <begin position="294"/>
        <end position="314"/>
    </location>
</feature>
<comment type="subcellular location">
    <subcellularLocation>
        <location evidence="1">Cell membrane</location>
        <topology evidence="1">Multi-pass membrane protein</topology>
    </subcellularLocation>
</comment>
<dbReference type="SUPFAM" id="SSF103481">
    <property type="entry name" value="Multidrug resistance efflux transporter EmrE"/>
    <property type="match status" value="2"/>
</dbReference>
<evidence type="ECO:0000313" key="10">
    <source>
        <dbReference type="EMBL" id="PPK63712.1"/>
    </source>
</evidence>
<feature type="domain" description="EamA" evidence="9">
    <location>
        <begin position="21"/>
        <end position="156"/>
    </location>
</feature>
<feature type="transmembrane region" description="Helical" evidence="8">
    <location>
        <begin position="197"/>
        <end position="217"/>
    </location>
</feature>
<dbReference type="Pfam" id="PF00892">
    <property type="entry name" value="EamA"/>
    <property type="match status" value="2"/>
</dbReference>
<evidence type="ECO:0000256" key="3">
    <source>
        <dbReference type="ARBA" id="ARBA00022475"/>
    </source>
</evidence>
<feature type="transmembrane region" description="Helical" evidence="8">
    <location>
        <begin position="237"/>
        <end position="258"/>
    </location>
</feature>
<evidence type="ECO:0000256" key="5">
    <source>
        <dbReference type="ARBA" id="ARBA00022989"/>
    </source>
</evidence>
<keyword evidence="3" id="KW-1003">Cell membrane</keyword>
<dbReference type="PANTHER" id="PTHR42920:SF5">
    <property type="entry name" value="EAMA DOMAIN-CONTAINING PROTEIN"/>
    <property type="match status" value="1"/>
</dbReference>
<dbReference type="PANTHER" id="PTHR42920">
    <property type="entry name" value="OS03G0707200 PROTEIN-RELATED"/>
    <property type="match status" value="1"/>
</dbReference>
<keyword evidence="6 8" id="KW-0472">Membrane</keyword>
<dbReference type="InterPro" id="IPR037185">
    <property type="entry name" value="EmrE-like"/>
</dbReference>
<keyword evidence="5 8" id="KW-1133">Transmembrane helix</keyword>
<name>A0A2S6GER8_9PSEU</name>
<feature type="transmembrane region" description="Helical" evidence="8">
    <location>
        <begin position="52"/>
        <end position="72"/>
    </location>
</feature>
<comment type="similarity">
    <text evidence="2">Belongs to the EamA transporter family.</text>
</comment>
<organism evidence="10 11">
    <name type="scientific">Actinokineospora auranticolor</name>
    <dbReference type="NCBI Taxonomy" id="155976"/>
    <lineage>
        <taxon>Bacteria</taxon>
        <taxon>Bacillati</taxon>
        <taxon>Actinomycetota</taxon>
        <taxon>Actinomycetes</taxon>
        <taxon>Pseudonocardiales</taxon>
        <taxon>Pseudonocardiaceae</taxon>
        <taxon>Actinokineospora</taxon>
    </lineage>
</organism>
<evidence type="ECO:0000256" key="6">
    <source>
        <dbReference type="ARBA" id="ARBA00023136"/>
    </source>
</evidence>
<evidence type="ECO:0000313" key="11">
    <source>
        <dbReference type="Proteomes" id="UP000239203"/>
    </source>
</evidence>
<keyword evidence="11" id="KW-1185">Reference proteome</keyword>
<evidence type="ECO:0000256" key="4">
    <source>
        <dbReference type="ARBA" id="ARBA00022692"/>
    </source>
</evidence>
<feature type="transmembrane region" description="Helical" evidence="8">
    <location>
        <begin position="111"/>
        <end position="129"/>
    </location>
</feature>
<feature type="transmembrane region" description="Helical" evidence="8">
    <location>
        <begin position="166"/>
        <end position="185"/>
    </location>
</feature>
<comment type="caution">
    <text evidence="10">The sequence shown here is derived from an EMBL/GenBank/DDBJ whole genome shotgun (WGS) entry which is preliminary data.</text>
</comment>
<feature type="transmembrane region" description="Helical" evidence="8">
    <location>
        <begin position="84"/>
        <end position="105"/>
    </location>
</feature>
<dbReference type="RefSeq" id="WP_104482514.1">
    <property type="nucleotide sequence ID" value="NZ_CP154825.1"/>
</dbReference>
<feature type="domain" description="EamA" evidence="9">
    <location>
        <begin position="167"/>
        <end position="308"/>
    </location>
</feature>
<dbReference type="AlphaFoldDB" id="A0A2S6GER8"/>
<evidence type="ECO:0000256" key="1">
    <source>
        <dbReference type="ARBA" id="ARBA00004651"/>
    </source>
</evidence>
<sequence>MTPISLDPSEPVRRPPAGLALGLALGAVGAIAVGSAAPALKLLAVTALSPVNAIQARTVVGAVALLAVALVLRRGRMAVRRADWWLVAVYGVLTLAVNQVVYTVALARLPVGVALLLEYLAPVLVALWVRFARREHVPRLLWAGIVVLLAGLALVTQVWTAAAPDSLGVLFGLLAAVTLAARFVLAERGLRTYDPLVMATWGASLGAVALVAAGVVAPFPWHALTAVSTVGSIGAPVWALVLYVGLVGMAAAILLGAVAQRRIPSTSASLVAAVEIVVGGVLAAVLLGEHLDNAQWAGCAAMLAGIVLAQVAVARRSAAPSGSRALTAGFPPRPGGASGRRAAG</sequence>
<reference evidence="10 11" key="1">
    <citation type="submission" date="2018-02" db="EMBL/GenBank/DDBJ databases">
        <title>Genomic Encyclopedia of Archaeal and Bacterial Type Strains, Phase II (KMG-II): from individual species to whole genera.</title>
        <authorList>
            <person name="Goeker M."/>
        </authorList>
    </citation>
    <scope>NUCLEOTIDE SEQUENCE [LARGE SCALE GENOMIC DNA]</scope>
    <source>
        <strain evidence="10 11">YU 961-1</strain>
    </source>
</reference>
<dbReference type="EMBL" id="PTIX01000025">
    <property type="protein sequence ID" value="PPK63712.1"/>
    <property type="molecule type" value="Genomic_DNA"/>
</dbReference>
<dbReference type="OrthoDB" id="154915at2"/>
<evidence type="ECO:0000256" key="2">
    <source>
        <dbReference type="ARBA" id="ARBA00007362"/>
    </source>
</evidence>
<gene>
    <name evidence="10" type="ORF">CLV40_12547</name>
</gene>
<proteinExistence type="inferred from homology"/>
<evidence type="ECO:0000259" key="9">
    <source>
        <dbReference type="Pfam" id="PF00892"/>
    </source>
</evidence>
<evidence type="ECO:0000256" key="7">
    <source>
        <dbReference type="SAM" id="MobiDB-lite"/>
    </source>
</evidence>
<dbReference type="InterPro" id="IPR000620">
    <property type="entry name" value="EamA_dom"/>
</dbReference>